<dbReference type="AlphaFoldDB" id="A0AAX4KVY4"/>
<protein>
    <submittedName>
        <fullName evidence="2">Uncharacterized protein</fullName>
    </submittedName>
</protein>
<feature type="compositionally biased region" description="Polar residues" evidence="1">
    <location>
        <begin position="459"/>
        <end position="473"/>
    </location>
</feature>
<feature type="region of interest" description="Disordered" evidence="1">
    <location>
        <begin position="523"/>
        <end position="566"/>
    </location>
</feature>
<keyword evidence="3" id="KW-1185">Reference proteome</keyword>
<reference evidence="2 3" key="1">
    <citation type="submission" date="2024-01" db="EMBL/GenBank/DDBJ databases">
        <title>Comparative genomics of Cryptococcus and Kwoniella reveals pathogenesis evolution and contrasting modes of karyotype evolution via chromosome fusion or intercentromeric recombination.</title>
        <authorList>
            <person name="Coelho M.A."/>
            <person name="David-Palma M."/>
            <person name="Shea T."/>
            <person name="Bowers K."/>
            <person name="McGinley-Smith S."/>
            <person name="Mohammad A.W."/>
            <person name="Gnirke A."/>
            <person name="Yurkov A.M."/>
            <person name="Nowrousian M."/>
            <person name="Sun S."/>
            <person name="Cuomo C.A."/>
            <person name="Heitman J."/>
        </authorList>
    </citation>
    <scope>NUCLEOTIDE SEQUENCE [LARGE SCALE GENOMIC DNA]</scope>
    <source>
        <strain evidence="2 3">PYCC6329</strain>
    </source>
</reference>
<organism evidence="2 3">
    <name type="scientific">Kwoniella europaea PYCC6329</name>
    <dbReference type="NCBI Taxonomy" id="1423913"/>
    <lineage>
        <taxon>Eukaryota</taxon>
        <taxon>Fungi</taxon>
        <taxon>Dikarya</taxon>
        <taxon>Basidiomycota</taxon>
        <taxon>Agaricomycotina</taxon>
        <taxon>Tremellomycetes</taxon>
        <taxon>Tremellales</taxon>
        <taxon>Cryptococcaceae</taxon>
        <taxon>Kwoniella</taxon>
    </lineage>
</organism>
<feature type="compositionally biased region" description="Polar residues" evidence="1">
    <location>
        <begin position="227"/>
        <end position="240"/>
    </location>
</feature>
<feature type="region of interest" description="Disordered" evidence="1">
    <location>
        <begin position="318"/>
        <end position="338"/>
    </location>
</feature>
<evidence type="ECO:0000313" key="3">
    <source>
        <dbReference type="Proteomes" id="UP001358614"/>
    </source>
</evidence>
<feature type="compositionally biased region" description="Basic and acidic residues" evidence="1">
    <location>
        <begin position="523"/>
        <end position="532"/>
    </location>
</feature>
<evidence type="ECO:0000313" key="2">
    <source>
        <dbReference type="EMBL" id="WWD10369.1"/>
    </source>
</evidence>
<feature type="compositionally biased region" description="Polar residues" evidence="1">
    <location>
        <begin position="248"/>
        <end position="257"/>
    </location>
</feature>
<dbReference type="KEGG" id="ker:91107305"/>
<gene>
    <name evidence="2" type="ORF">V865_008504</name>
</gene>
<feature type="compositionally biased region" description="Polar residues" evidence="1">
    <location>
        <begin position="61"/>
        <end position="73"/>
    </location>
</feature>
<dbReference type="Proteomes" id="UP001358614">
    <property type="component" value="Chromosome 3"/>
</dbReference>
<dbReference type="EMBL" id="CP144091">
    <property type="protein sequence ID" value="WWD10369.1"/>
    <property type="molecule type" value="Genomic_DNA"/>
</dbReference>
<dbReference type="GeneID" id="91107305"/>
<feature type="region of interest" description="Disordered" evidence="1">
    <location>
        <begin position="201"/>
        <end position="257"/>
    </location>
</feature>
<evidence type="ECO:0000256" key="1">
    <source>
        <dbReference type="SAM" id="MobiDB-lite"/>
    </source>
</evidence>
<feature type="compositionally biased region" description="Polar residues" evidence="1">
    <location>
        <begin position="381"/>
        <end position="425"/>
    </location>
</feature>
<accession>A0AAX4KVY4</accession>
<feature type="compositionally biased region" description="Low complexity" evidence="1">
    <location>
        <begin position="41"/>
        <end position="51"/>
    </location>
</feature>
<feature type="compositionally biased region" description="Basic and acidic residues" evidence="1">
    <location>
        <begin position="475"/>
        <end position="492"/>
    </location>
</feature>
<proteinExistence type="predicted"/>
<feature type="region of interest" description="Disordered" evidence="1">
    <location>
        <begin position="124"/>
        <end position="180"/>
    </location>
</feature>
<feature type="region of interest" description="Disordered" evidence="1">
    <location>
        <begin position="1"/>
        <end position="109"/>
    </location>
</feature>
<name>A0AAX4KVY4_9TREE</name>
<dbReference type="RefSeq" id="XP_066088336.1">
    <property type="nucleotide sequence ID" value="XM_066232239.1"/>
</dbReference>
<feature type="compositionally biased region" description="Basic and acidic residues" evidence="1">
    <location>
        <begin position="170"/>
        <end position="180"/>
    </location>
</feature>
<sequence length="566" mass="61919">MLGYYSLSRRRSSQNNSNNNPPSPSPPVNSSSIHESDYLRSPTSPTSLTIPSSPPADRQLASDSLGSPFSITNPIYPFQPHQSSRSKHSLPALSEGDHEHGDNDMNLMNSGGSRVPLLARDFGMSGSSKRVTGTDHAEDEGVTTTSDSFSLLPGDDTSLPKSSVDLPSQRGRERDVIHDPHLIPPVSIHDKYVSNHIQPLTSPSTLEARPSMTRSTSAPGHPHHSHSQSATSPPTDSNGLLPSAIPSGDSNTTVTGVQQGNQPIYEIFNANLLKDGLDMSKNLRGYLEVVLKGQEQLSKMHLQLEGLGMGENGIWQVDKDDNVDGDGKKDEKKVKSKIEERQKGVEDIMHRLSEISDTLRNYHQLGTPKLTFPRQHPQPPATQKSPRTPSTNNLGRATTVAGSNPSHNISLNQAKQPSPPTGNQRNKPRAPSLVRSNTATGELSPRSLMKDKARPRSPLINTFTTMDSSSEDNSTFEKSHKKNSDLPPEKLDNSSSNDRPFPISPPYKGGMKVPYLDMNKLEGEQTNEHDGTTHWFGDSPDSKNGGVKRERKITDSPIEMTFRSRF</sequence>
<feature type="region of interest" description="Disordered" evidence="1">
    <location>
        <begin position="368"/>
        <end position="510"/>
    </location>
</feature>